<feature type="compositionally biased region" description="Polar residues" evidence="7">
    <location>
        <begin position="324"/>
        <end position="333"/>
    </location>
</feature>
<sequence length="333" mass="36321">MESPEVGRGVRRPKCARCRNHGYISWLKGHKRHCRFKDCVCPKCNLIAERQRIMAAQVALKRSQSAEDSIAIGLRSVATGTPLSYLPPGPIFGIPLDSNNKKQKKSNDKSDSVLSSESSKCKSRSNGRPSSSDNPSPGALPADFRPGRLSPLEILHRIFPNQKKAVLELVLQGTNGDLVKAIEHFLSANDAMFLPHPPITYGYSQDVPFAPRPMPRLTLGSIKSAFTPLAPPAAHTTTPSRPNENNTLFGSVPRLSESSLYVPYSLAQTSHLLLQPCPAGCPQCRRTFSLVSETETQLSIPSDDQPLVKETCGRTQEAVDLSDRSWQTGSPSG</sequence>
<dbReference type="Pfam" id="PF00751">
    <property type="entry name" value="DM"/>
    <property type="match status" value="1"/>
</dbReference>
<dbReference type="InterPro" id="IPR036407">
    <property type="entry name" value="DM_DNA-bd_sf"/>
</dbReference>
<dbReference type="PANTHER" id="PTHR12322">
    <property type="entry name" value="DOUBLESEX AND MAB-3 RELATED TRANSCRIPTION FACTOR DMRT"/>
    <property type="match status" value="1"/>
</dbReference>
<evidence type="ECO:0000256" key="1">
    <source>
        <dbReference type="ARBA" id="ARBA00006834"/>
    </source>
</evidence>
<evidence type="ECO:0000256" key="2">
    <source>
        <dbReference type="ARBA" id="ARBA00022723"/>
    </source>
</evidence>
<gene>
    <name evidence="9" type="primary">dmrta2</name>
    <name evidence="9" type="ORF">CDAR_541031</name>
</gene>
<dbReference type="CDD" id="cd14370">
    <property type="entry name" value="CUE_DMA"/>
    <property type="match status" value="1"/>
</dbReference>
<dbReference type="FunFam" id="4.10.1040.10:FF:000001">
    <property type="entry name" value="doublesex- and mab-3-related transcription factor 1"/>
    <property type="match status" value="1"/>
</dbReference>
<reference evidence="9 10" key="1">
    <citation type="submission" date="2021-06" db="EMBL/GenBank/DDBJ databases">
        <title>Caerostris darwini draft genome.</title>
        <authorList>
            <person name="Kono N."/>
            <person name="Arakawa K."/>
        </authorList>
    </citation>
    <scope>NUCLEOTIDE SEQUENCE [LARGE SCALE GENOMIC DNA]</scope>
</reference>
<feature type="DNA-binding region" description="DM" evidence="6">
    <location>
        <begin position="15"/>
        <end position="62"/>
    </location>
</feature>
<dbReference type="GO" id="GO:0046872">
    <property type="term" value="F:metal ion binding"/>
    <property type="evidence" value="ECO:0007669"/>
    <property type="project" value="UniProtKB-KW"/>
</dbReference>
<dbReference type="EMBL" id="BPLQ01013133">
    <property type="protein sequence ID" value="GIY70115.1"/>
    <property type="molecule type" value="Genomic_DNA"/>
</dbReference>
<comment type="subcellular location">
    <subcellularLocation>
        <location evidence="6">Nucleus</location>
    </subcellularLocation>
</comment>
<dbReference type="InterPro" id="IPR009060">
    <property type="entry name" value="UBA-like_sf"/>
</dbReference>
<dbReference type="InterPro" id="IPR005173">
    <property type="entry name" value="DMA"/>
</dbReference>
<feature type="region of interest" description="Disordered" evidence="7">
    <location>
        <begin position="96"/>
        <end position="146"/>
    </location>
</feature>
<comment type="caution">
    <text evidence="9">The sequence shown here is derived from an EMBL/GenBank/DDBJ whole genome shotgun (WGS) entry which is preliminary data.</text>
</comment>
<dbReference type="PROSITE" id="PS40000">
    <property type="entry name" value="DM_1"/>
    <property type="match status" value="1"/>
</dbReference>
<dbReference type="GO" id="GO:0000978">
    <property type="term" value="F:RNA polymerase II cis-regulatory region sequence-specific DNA binding"/>
    <property type="evidence" value="ECO:0007669"/>
    <property type="project" value="TreeGrafter"/>
</dbReference>
<organism evidence="9 10">
    <name type="scientific">Caerostris darwini</name>
    <dbReference type="NCBI Taxonomy" id="1538125"/>
    <lineage>
        <taxon>Eukaryota</taxon>
        <taxon>Metazoa</taxon>
        <taxon>Ecdysozoa</taxon>
        <taxon>Arthropoda</taxon>
        <taxon>Chelicerata</taxon>
        <taxon>Arachnida</taxon>
        <taxon>Araneae</taxon>
        <taxon>Araneomorphae</taxon>
        <taxon>Entelegynae</taxon>
        <taxon>Araneoidea</taxon>
        <taxon>Araneidae</taxon>
        <taxon>Caerostris</taxon>
    </lineage>
</organism>
<evidence type="ECO:0000256" key="6">
    <source>
        <dbReference type="PROSITE-ProRule" id="PRU00070"/>
    </source>
</evidence>
<dbReference type="GO" id="GO:0005634">
    <property type="term" value="C:nucleus"/>
    <property type="evidence" value="ECO:0007669"/>
    <property type="project" value="UniProtKB-SubCell"/>
</dbReference>
<dbReference type="SUPFAM" id="SSF46934">
    <property type="entry name" value="UBA-like"/>
    <property type="match status" value="1"/>
</dbReference>
<evidence type="ECO:0000256" key="3">
    <source>
        <dbReference type="ARBA" id="ARBA00022833"/>
    </source>
</evidence>
<keyword evidence="5 6" id="KW-0539">Nucleus</keyword>
<dbReference type="AlphaFoldDB" id="A0AAV4VJH8"/>
<dbReference type="Pfam" id="PF03474">
    <property type="entry name" value="DMA"/>
    <property type="match status" value="1"/>
</dbReference>
<protein>
    <submittedName>
        <fullName evidence="9">Doublesex- and mab-3-related transcription factor A2</fullName>
    </submittedName>
</protein>
<evidence type="ECO:0000256" key="7">
    <source>
        <dbReference type="SAM" id="MobiDB-lite"/>
    </source>
</evidence>
<dbReference type="GO" id="GO:0000981">
    <property type="term" value="F:DNA-binding transcription factor activity, RNA polymerase II-specific"/>
    <property type="evidence" value="ECO:0007669"/>
    <property type="project" value="TreeGrafter"/>
</dbReference>
<evidence type="ECO:0000259" key="8">
    <source>
        <dbReference type="PROSITE" id="PS50809"/>
    </source>
</evidence>
<feature type="domain" description="DM" evidence="8">
    <location>
        <begin position="15"/>
        <end position="62"/>
    </location>
</feature>
<dbReference type="GO" id="GO:0007548">
    <property type="term" value="P:sex differentiation"/>
    <property type="evidence" value="ECO:0007669"/>
    <property type="project" value="TreeGrafter"/>
</dbReference>
<evidence type="ECO:0000256" key="4">
    <source>
        <dbReference type="ARBA" id="ARBA00023125"/>
    </source>
</evidence>
<comment type="similarity">
    <text evidence="1">Belongs to the DMRT family.</text>
</comment>
<evidence type="ECO:0000256" key="5">
    <source>
        <dbReference type="ARBA" id="ARBA00023242"/>
    </source>
</evidence>
<dbReference type="SUPFAM" id="SSF82927">
    <property type="entry name" value="Cysteine-rich DNA binding domain, (DM domain)"/>
    <property type="match status" value="1"/>
</dbReference>
<feature type="compositionally biased region" description="Polar residues" evidence="7">
    <location>
        <begin position="126"/>
        <end position="135"/>
    </location>
</feature>
<evidence type="ECO:0000313" key="9">
    <source>
        <dbReference type="EMBL" id="GIY70115.1"/>
    </source>
</evidence>
<dbReference type="SMART" id="SM00301">
    <property type="entry name" value="DM"/>
    <property type="match status" value="1"/>
</dbReference>
<dbReference type="PANTHER" id="PTHR12322:SF118">
    <property type="entry name" value="DM DOMAIN-CONTAINING PROTEIN"/>
    <property type="match status" value="1"/>
</dbReference>
<dbReference type="InterPro" id="IPR026607">
    <property type="entry name" value="DMRT"/>
</dbReference>
<accession>A0AAV4VJH8</accession>
<proteinExistence type="inferred from homology"/>
<feature type="region of interest" description="Disordered" evidence="7">
    <location>
        <begin position="314"/>
        <end position="333"/>
    </location>
</feature>
<keyword evidence="4 6" id="KW-0238">DNA-binding</keyword>
<keyword evidence="10" id="KW-1185">Reference proteome</keyword>
<keyword evidence="3 6" id="KW-0862">Zinc</keyword>
<dbReference type="Proteomes" id="UP001054837">
    <property type="component" value="Unassembled WGS sequence"/>
</dbReference>
<dbReference type="PROSITE" id="PS50809">
    <property type="entry name" value="DM_2"/>
    <property type="match status" value="1"/>
</dbReference>
<evidence type="ECO:0000313" key="10">
    <source>
        <dbReference type="Proteomes" id="UP001054837"/>
    </source>
</evidence>
<keyword evidence="2 6" id="KW-0479">Metal-binding</keyword>
<dbReference type="Gene3D" id="4.10.1040.10">
    <property type="entry name" value="DM DNA-binding domain"/>
    <property type="match status" value="1"/>
</dbReference>
<name>A0AAV4VJH8_9ARAC</name>
<dbReference type="InterPro" id="IPR001275">
    <property type="entry name" value="DM_DNA-bd"/>
</dbReference>